<keyword evidence="5 7" id="KW-0472">Membrane</keyword>
<comment type="similarity">
    <text evidence="2 7">Belongs to the peroxisomal membrane protein PXMP2/4 family.</text>
</comment>
<sequence length="196" mass="22533">MNAHAGARSPSLKSSLKPLWEYIFQGFWIACLMAVGDLFAQHYSGATDIKSIKWMRTVKYASIGMGFIGPTMQYWLNIVHPWLANQQQNYAFANLKEIVNVQLYLAPTLNLGVVFLSNLSKSVRAEDMEQGMREKYISVMESYYKFWPAVHMFSTFVIKPNSKLFFANIMAIWWFTYLSILLDDCFEGSYGSKAQL</sequence>
<evidence type="ECO:0000256" key="6">
    <source>
        <dbReference type="ARBA" id="ARBA00049743"/>
    </source>
</evidence>
<dbReference type="Proteomes" id="UP000092445">
    <property type="component" value="Unassembled WGS sequence"/>
</dbReference>
<organism evidence="8 9">
    <name type="scientific">Glossina pallidipes</name>
    <name type="common">Tsetse fly</name>
    <dbReference type="NCBI Taxonomy" id="7398"/>
    <lineage>
        <taxon>Eukaryota</taxon>
        <taxon>Metazoa</taxon>
        <taxon>Ecdysozoa</taxon>
        <taxon>Arthropoda</taxon>
        <taxon>Hexapoda</taxon>
        <taxon>Insecta</taxon>
        <taxon>Pterygota</taxon>
        <taxon>Neoptera</taxon>
        <taxon>Endopterygota</taxon>
        <taxon>Diptera</taxon>
        <taxon>Brachycera</taxon>
        <taxon>Muscomorpha</taxon>
        <taxon>Hippoboscoidea</taxon>
        <taxon>Glossinidae</taxon>
        <taxon>Glossina</taxon>
    </lineage>
</organism>
<feature type="transmembrane region" description="Helical" evidence="7">
    <location>
        <begin position="60"/>
        <end position="83"/>
    </location>
</feature>
<feature type="transmembrane region" description="Helical" evidence="7">
    <location>
        <begin position="103"/>
        <end position="121"/>
    </location>
</feature>
<dbReference type="GO" id="GO:0016020">
    <property type="term" value="C:membrane"/>
    <property type="evidence" value="ECO:0007669"/>
    <property type="project" value="UniProtKB-SubCell"/>
</dbReference>
<dbReference type="Pfam" id="PF04117">
    <property type="entry name" value="Mpv17_PMP22"/>
    <property type="match status" value="1"/>
</dbReference>
<dbReference type="GO" id="GO:1901858">
    <property type="term" value="P:regulation of mitochondrial DNA metabolic process"/>
    <property type="evidence" value="ECO:0007669"/>
    <property type="project" value="TreeGrafter"/>
</dbReference>
<name>A0A1B0ADC6_GLOPL</name>
<dbReference type="InterPro" id="IPR007248">
    <property type="entry name" value="Mpv17_PMP22"/>
</dbReference>
<dbReference type="PANTHER" id="PTHR11266:SF17">
    <property type="entry name" value="PROTEIN MPV17"/>
    <property type="match status" value="1"/>
</dbReference>
<proteinExistence type="inferred from homology"/>
<dbReference type="GO" id="GO:0015267">
    <property type="term" value="F:channel activity"/>
    <property type="evidence" value="ECO:0007669"/>
    <property type="project" value="TreeGrafter"/>
</dbReference>
<evidence type="ECO:0000256" key="1">
    <source>
        <dbReference type="ARBA" id="ARBA00004141"/>
    </source>
</evidence>
<feature type="transmembrane region" description="Helical" evidence="7">
    <location>
        <begin position="22"/>
        <end position="40"/>
    </location>
</feature>
<evidence type="ECO:0000256" key="3">
    <source>
        <dbReference type="ARBA" id="ARBA00022692"/>
    </source>
</evidence>
<reference evidence="8" key="2">
    <citation type="submission" date="2020-05" db="UniProtKB">
        <authorList>
            <consortium name="EnsemblMetazoa"/>
        </authorList>
    </citation>
    <scope>IDENTIFICATION</scope>
    <source>
        <strain evidence="8">IAEA</strain>
    </source>
</reference>
<keyword evidence="4 7" id="KW-1133">Transmembrane helix</keyword>
<evidence type="ECO:0000313" key="9">
    <source>
        <dbReference type="Proteomes" id="UP000092445"/>
    </source>
</evidence>
<evidence type="ECO:0000256" key="4">
    <source>
        <dbReference type="ARBA" id="ARBA00022989"/>
    </source>
</evidence>
<comment type="subcellular location">
    <subcellularLocation>
        <location evidence="1">Membrane</location>
        <topology evidence="1">Multi-pass membrane protein</topology>
    </subcellularLocation>
</comment>
<evidence type="ECO:0000313" key="8">
    <source>
        <dbReference type="EnsemblMetazoa" id="GPAI042003-PA"/>
    </source>
</evidence>
<dbReference type="PANTHER" id="PTHR11266">
    <property type="entry name" value="PEROXISOMAL MEMBRANE PROTEIN 2, PXMP2 MPV17"/>
    <property type="match status" value="1"/>
</dbReference>
<protein>
    <recommendedName>
        <fullName evidence="6">Mitochondrial inner membrane protein Mpv17</fullName>
    </recommendedName>
</protein>
<dbReference type="AlphaFoldDB" id="A0A1B0ADC6"/>
<feature type="transmembrane region" description="Helical" evidence="7">
    <location>
        <begin position="164"/>
        <end position="182"/>
    </location>
</feature>
<dbReference type="EnsemblMetazoa" id="GPAI042003-RA">
    <property type="protein sequence ID" value="GPAI042003-PA"/>
    <property type="gene ID" value="GPAI042003"/>
</dbReference>
<accession>A0A1B0ADC6</accession>
<dbReference type="VEuPathDB" id="VectorBase:GPAI042003"/>
<dbReference type="STRING" id="7398.A0A1B0ADC6"/>
<dbReference type="GO" id="GO:0005739">
    <property type="term" value="C:mitochondrion"/>
    <property type="evidence" value="ECO:0007669"/>
    <property type="project" value="TreeGrafter"/>
</dbReference>
<evidence type="ECO:0000256" key="2">
    <source>
        <dbReference type="ARBA" id="ARBA00006824"/>
    </source>
</evidence>
<keyword evidence="9" id="KW-1185">Reference proteome</keyword>
<evidence type="ECO:0000256" key="5">
    <source>
        <dbReference type="ARBA" id="ARBA00023136"/>
    </source>
</evidence>
<reference evidence="9" key="1">
    <citation type="submission" date="2014-03" db="EMBL/GenBank/DDBJ databases">
        <authorList>
            <person name="Aksoy S."/>
            <person name="Warren W."/>
            <person name="Wilson R.K."/>
        </authorList>
    </citation>
    <scope>NUCLEOTIDE SEQUENCE [LARGE SCALE GENOMIC DNA]</scope>
    <source>
        <strain evidence="9">IAEA</strain>
    </source>
</reference>
<keyword evidence="3 7" id="KW-0812">Transmembrane</keyword>
<evidence type="ECO:0000256" key="7">
    <source>
        <dbReference type="RuleBase" id="RU363053"/>
    </source>
</evidence>